<evidence type="ECO:0000259" key="3">
    <source>
        <dbReference type="PROSITE" id="PS50020"/>
    </source>
</evidence>
<evidence type="ECO:0000256" key="1">
    <source>
        <dbReference type="SAM" id="MobiDB-lite"/>
    </source>
</evidence>
<feature type="region of interest" description="Disordered" evidence="1">
    <location>
        <begin position="359"/>
        <end position="387"/>
    </location>
</feature>
<name>A0A812HRK6_9DINO</name>
<dbReference type="Proteomes" id="UP000604046">
    <property type="component" value="Unassembled WGS sequence"/>
</dbReference>
<feature type="domain" description="WW" evidence="3">
    <location>
        <begin position="341"/>
        <end position="374"/>
    </location>
</feature>
<gene>
    <name evidence="4" type="primary">CPX1</name>
    <name evidence="4" type="ORF">SNAT2548_LOCUS1899</name>
</gene>
<sequence length="408" mass="43976">MKGASAAAATKSWPDSLQAVRAGAHTRRKSTVPESRNGRRRGLETAPLQVLSASLPGLPEPGVVSRSRPRLTVSLGSVQKDTEPADFSPSSPSSAKAVPEREHSWRFDEMLTFTVKDLAGPGLKLRLRVLNETQLGPFQFLGRPADVGEAHPSFVPAATAGGLYGVGLGCHRGQSAELDFELGSQKASLPGSEDYLLDLVRPQMNLEQKLRELRQSSDFGILMMEEWAKTLVVCVCVHFAFYFAALFAALCSSLQLLQPAIRFKCGVSEEVDPLDVDAVVGRAATVADVQKPLPAPDLSPENWVSTVGPNGRRYWHNLALGPAPWEESEASPSSPGLPSPEEVPSGWIYREGADGRRFWHHADLGPPPWELPAQASEGPAEGGRAWGLKSRHESPAFLTAGQSIEVTV</sequence>
<keyword evidence="5" id="KW-1185">Reference proteome</keyword>
<comment type="caution">
    <text evidence="4">The sequence shown here is derived from an EMBL/GenBank/DDBJ whole genome shotgun (WGS) entry which is preliminary data.</text>
</comment>
<dbReference type="OrthoDB" id="433948at2759"/>
<keyword evidence="2" id="KW-1133">Transmembrane helix</keyword>
<dbReference type="PROSITE" id="PS50020">
    <property type="entry name" value="WW_DOMAIN_2"/>
    <property type="match status" value="1"/>
</dbReference>
<dbReference type="AlphaFoldDB" id="A0A812HRK6"/>
<organism evidence="4 5">
    <name type="scientific">Symbiodinium natans</name>
    <dbReference type="NCBI Taxonomy" id="878477"/>
    <lineage>
        <taxon>Eukaryota</taxon>
        <taxon>Sar</taxon>
        <taxon>Alveolata</taxon>
        <taxon>Dinophyceae</taxon>
        <taxon>Suessiales</taxon>
        <taxon>Symbiodiniaceae</taxon>
        <taxon>Symbiodinium</taxon>
    </lineage>
</organism>
<reference evidence="4" key="1">
    <citation type="submission" date="2021-02" db="EMBL/GenBank/DDBJ databases">
        <authorList>
            <person name="Dougan E. K."/>
            <person name="Rhodes N."/>
            <person name="Thang M."/>
            <person name="Chan C."/>
        </authorList>
    </citation>
    <scope>NUCLEOTIDE SEQUENCE</scope>
</reference>
<feature type="transmembrane region" description="Helical" evidence="2">
    <location>
        <begin position="231"/>
        <end position="250"/>
    </location>
</feature>
<keyword evidence="2" id="KW-0472">Membrane</keyword>
<accession>A0A812HRK6</accession>
<feature type="compositionally biased region" description="Low complexity" evidence="1">
    <location>
        <begin position="325"/>
        <end position="345"/>
    </location>
</feature>
<evidence type="ECO:0000313" key="5">
    <source>
        <dbReference type="Proteomes" id="UP000604046"/>
    </source>
</evidence>
<dbReference type="EMBL" id="CAJNDS010000109">
    <property type="protein sequence ID" value="CAE6959771.1"/>
    <property type="molecule type" value="Genomic_DNA"/>
</dbReference>
<proteinExistence type="predicted"/>
<protein>
    <submittedName>
        <fullName evidence="4">CPX1 protein</fullName>
    </submittedName>
</protein>
<feature type="region of interest" description="Disordered" evidence="1">
    <location>
        <begin position="1"/>
        <end position="100"/>
    </location>
</feature>
<dbReference type="InterPro" id="IPR001202">
    <property type="entry name" value="WW_dom"/>
</dbReference>
<keyword evidence="2" id="KW-0812">Transmembrane</keyword>
<feature type="region of interest" description="Disordered" evidence="1">
    <location>
        <begin position="325"/>
        <end position="346"/>
    </location>
</feature>
<evidence type="ECO:0000256" key="2">
    <source>
        <dbReference type="SAM" id="Phobius"/>
    </source>
</evidence>
<evidence type="ECO:0000313" key="4">
    <source>
        <dbReference type="EMBL" id="CAE6959771.1"/>
    </source>
</evidence>